<dbReference type="Gene3D" id="3.90.550.10">
    <property type="entry name" value="Spore Coat Polysaccharide Biosynthesis Protein SpsA, Chain A"/>
    <property type="match status" value="1"/>
</dbReference>
<comment type="catalytic activity">
    <reaction evidence="5">
        <text>(2S)-2-phospholactate + GTP + H(+) = (2S)-lactyl-2-diphospho-5'-guanosine + diphosphate</text>
        <dbReference type="Rhea" id="RHEA:63424"/>
        <dbReference type="ChEBI" id="CHEBI:15378"/>
        <dbReference type="ChEBI" id="CHEBI:33019"/>
        <dbReference type="ChEBI" id="CHEBI:37565"/>
        <dbReference type="ChEBI" id="CHEBI:59435"/>
        <dbReference type="ChEBI" id="CHEBI:59906"/>
        <dbReference type="EC" id="2.7.7.68"/>
    </reaction>
</comment>
<keyword evidence="4 5" id="KW-0342">GTP-binding</keyword>
<keyword evidence="2 5" id="KW-0548">Nucleotidyltransferase</keyword>
<keyword evidence="3 5" id="KW-0547">Nucleotide-binding</keyword>
<keyword evidence="7" id="KW-1185">Reference proteome</keyword>
<organism evidence="7">
    <name type="scientific">Methanotorris igneus (strain DSM 5666 / JCM 11834 / Kol 5)</name>
    <dbReference type="NCBI Taxonomy" id="880724"/>
    <lineage>
        <taxon>Archaea</taxon>
        <taxon>Methanobacteriati</taxon>
        <taxon>Methanobacteriota</taxon>
        <taxon>Methanomada group</taxon>
        <taxon>Methanococci</taxon>
        <taxon>Methanococcales</taxon>
        <taxon>Methanocaldococcaceae</taxon>
        <taxon>Methanotorris</taxon>
    </lineage>
</organism>
<evidence type="ECO:0000313" key="6">
    <source>
        <dbReference type="EMBL" id="AEF96550.1"/>
    </source>
</evidence>
<dbReference type="InterPro" id="IPR002835">
    <property type="entry name" value="CofC"/>
</dbReference>
<evidence type="ECO:0000256" key="1">
    <source>
        <dbReference type="ARBA" id="ARBA00022679"/>
    </source>
</evidence>
<evidence type="ECO:0000313" key="7">
    <source>
        <dbReference type="Proteomes" id="UP000009227"/>
    </source>
</evidence>
<protein>
    <recommendedName>
        <fullName evidence="5">2-phospho-L-lactate guanylyltransferase</fullName>
        <shortName evidence="5">LP guanylyltransferase</shortName>
        <ecNumber evidence="5">2.7.7.68</ecNumber>
    </recommendedName>
</protein>
<keyword evidence="1 5" id="KW-0808">Transferase</keyword>
<dbReference type="UniPathway" id="UPA00071"/>
<reference evidence="6 7" key="1">
    <citation type="submission" date="2011-05" db="EMBL/GenBank/DDBJ databases">
        <title>Complete sequence of Methanotorris igneus Kol 5.</title>
        <authorList>
            <consortium name="US DOE Joint Genome Institute"/>
            <person name="Lucas S."/>
            <person name="Han J."/>
            <person name="Lapidus A."/>
            <person name="Cheng J.-F."/>
            <person name="Goodwin L."/>
            <person name="Pitluck S."/>
            <person name="Peters L."/>
            <person name="Mikhailova N."/>
            <person name="Chertkov O."/>
            <person name="Han C."/>
            <person name="Tapia R."/>
            <person name="Land M."/>
            <person name="Hauser L."/>
            <person name="Kyrpides N."/>
            <person name="Ivanova N."/>
            <person name="Pagani I."/>
            <person name="Sieprawska-Lupa M."/>
            <person name="Whitman W."/>
            <person name="Woyke T."/>
        </authorList>
    </citation>
    <scope>NUCLEOTIDE SEQUENCE [LARGE SCALE GENOMIC DNA]</scope>
    <source>
        <strain evidence="7">DSM 5666 / JCM 11834 / Kol 5</strain>
    </source>
</reference>
<dbReference type="GeneID" id="10643862"/>
<dbReference type="EC" id="2.7.7.68" evidence="5"/>
<comment type="similarity">
    <text evidence="5">Belongs to the CofC family.</text>
</comment>
<comment type="subunit">
    <text evidence="5">Homodimer.</text>
</comment>
<dbReference type="Proteomes" id="UP000009227">
    <property type="component" value="Chromosome"/>
</dbReference>
<proteinExistence type="inferred from homology"/>
<dbReference type="GO" id="GO:0052645">
    <property type="term" value="P:F420-0 metabolic process"/>
    <property type="evidence" value="ECO:0007669"/>
    <property type="project" value="UniProtKB-UniRule"/>
</dbReference>
<comment type="function">
    <text evidence="5">Guanylyltransferase that catalyzes the activation of (2S)-2-phospholactate (2-PL) as (2S)-lactyl-2-diphospho-5'-guanosine, via the condensation of 2-PL with GTP. It is involved in the biosynthesis of coenzyme F420, a hydride carrier cofactor.</text>
</comment>
<evidence type="ECO:0000256" key="5">
    <source>
        <dbReference type="HAMAP-Rule" id="MF_02114"/>
    </source>
</evidence>
<dbReference type="Pfam" id="PF01983">
    <property type="entry name" value="CofC"/>
    <property type="match status" value="1"/>
</dbReference>
<dbReference type="RefSeq" id="WP_013799152.1">
    <property type="nucleotide sequence ID" value="NC_015562.1"/>
</dbReference>
<dbReference type="Gene3D" id="6.10.140.50">
    <property type="match status" value="1"/>
</dbReference>
<dbReference type="GO" id="GO:0043814">
    <property type="term" value="F:phospholactate guanylyltransferase activity"/>
    <property type="evidence" value="ECO:0007669"/>
    <property type="project" value="UniProtKB-EC"/>
</dbReference>
<gene>
    <name evidence="5" type="primary">cofC</name>
    <name evidence="6" type="ordered locus">Metig_1008</name>
</gene>
<dbReference type="STRING" id="880724.Metig_1008"/>
<name>F6BDI9_METIK</name>
<dbReference type="KEGG" id="mig:Metig_1008"/>
<dbReference type="GO" id="GO:0005525">
    <property type="term" value="F:GTP binding"/>
    <property type="evidence" value="ECO:0007669"/>
    <property type="project" value="UniProtKB-KW"/>
</dbReference>
<dbReference type="AlphaFoldDB" id="F6BDI9"/>
<dbReference type="HOGENOM" id="CLU_076569_2_0_2"/>
<evidence type="ECO:0000256" key="4">
    <source>
        <dbReference type="ARBA" id="ARBA00023134"/>
    </source>
</evidence>
<dbReference type="NCBIfam" id="TIGR03552">
    <property type="entry name" value="F420_cofC"/>
    <property type="match status" value="1"/>
</dbReference>
<dbReference type="OrthoDB" id="11179at2157"/>
<comment type="pathway">
    <text evidence="5">Cofactor biosynthesis; coenzyme F420 biosynthesis.</text>
</comment>
<dbReference type="PANTHER" id="PTHR40392">
    <property type="entry name" value="2-PHOSPHO-L-LACTATE GUANYLYLTRANSFERASE"/>
    <property type="match status" value="1"/>
</dbReference>
<dbReference type="EMBL" id="CP002737">
    <property type="protein sequence ID" value="AEF96550.1"/>
    <property type="molecule type" value="Genomic_DNA"/>
</dbReference>
<dbReference type="InterPro" id="IPR029044">
    <property type="entry name" value="Nucleotide-diphossugar_trans"/>
</dbReference>
<evidence type="ECO:0000256" key="2">
    <source>
        <dbReference type="ARBA" id="ARBA00022695"/>
    </source>
</evidence>
<dbReference type="SUPFAM" id="SSF53448">
    <property type="entry name" value="Nucleotide-diphospho-sugar transferases"/>
    <property type="match status" value="1"/>
</dbReference>
<dbReference type="HAMAP" id="MF_02114">
    <property type="entry name" value="CofC"/>
    <property type="match status" value="1"/>
</dbReference>
<dbReference type="PANTHER" id="PTHR40392:SF1">
    <property type="entry name" value="2-PHOSPHO-L-LACTATE GUANYLYLTRANSFERASE"/>
    <property type="match status" value="1"/>
</dbReference>
<accession>F6BDI9</accession>
<evidence type="ECO:0000256" key="3">
    <source>
        <dbReference type="ARBA" id="ARBA00022741"/>
    </source>
</evidence>
<sequence length="216" mass="24182">MIAVIPVSPLNSAKSRLSEFLTGEERKLLLMNMIMDVYNALEDLEVCLISKDDEILNFSKELGLIPLKERGKGLNNAIKQAINAVEDEEVIVVPADIPLIKKYHIKEVISKSKKNSIVISPSRGGGTNLLLLNPKDIIEPKYEGFSFLKHIDEAKKRNVEVIVYDSFLISIDVNTPEDLGEVFIHGEGTHTYKYLKSLGIEVLPKHSSAGRFIIKR</sequence>